<dbReference type="AlphaFoldDB" id="A0A9W8RK11"/>
<evidence type="ECO:0000256" key="1">
    <source>
        <dbReference type="SAM" id="MobiDB-lite"/>
    </source>
</evidence>
<protein>
    <submittedName>
        <fullName evidence="2">Uncharacterized protein</fullName>
    </submittedName>
</protein>
<comment type="caution">
    <text evidence="2">The sequence shown here is derived from an EMBL/GenBank/DDBJ whole genome shotgun (WGS) entry which is preliminary data.</text>
</comment>
<evidence type="ECO:0000313" key="2">
    <source>
        <dbReference type="EMBL" id="KAJ4197818.1"/>
    </source>
</evidence>
<sequence>MDGEVKAGLKMATSSNEQEHAKEFDRQAAKDGLRHADDLGIGAYFMAANALTTIALSIDDASVAYQLDAKRRNITSSLHSLAVEYFKKNTNQYPALNDPVQKAVAGEELDDTDNLESCMKVCLKDVYADFLRAFNGTAQSSPHQLLLSLRLSVTSSSLTL</sequence>
<name>A0A9W8RK11_9HYPO</name>
<gene>
    <name evidence="2" type="ORF">NW755_000516</name>
</gene>
<feature type="region of interest" description="Disordered" evidence="1">
    <location>
        <begin position="1"/>
        <end position="22"/>
    </location>
</feature>
<dbReference type="EMBL" id="JAOQAV010000001">
    <property type="protein sequence ID" value="KAJ4197818.1"/>
    <property type="molecule type" value="Genomic_DNA"/>
</dbReference>
<dbReference type="Proteomes" id="UP001152087">
    <property type="component" value="Unassembled WGS sequence"/>
</dbReference>
<proteinExistence type="predicted"/>
<keyword evidence="3" id="KW-1185">Reference proteome</keyword>
<reference evidence="2" key="1">
    <citation type="submission" date="2022-09" db="EMBL/GenBank/DDBJ databases">
        <title>Fusarium specimens isolated from Avocado Roots.</title>
        <authorList>
            <person name="Stajich J."/>
            <person name="Roper C."/>
            <person name="Heimlech-Rivalta G."/>
        </authorList>
    </citation>
    <scope>NUCLEOTIDE SEQUENCE</scope>
    <source>
        <strain evidence="2">A02</strain>
    </source>
</reference>
<accession>A0A9W8RK11</accession>
<evidence type="ECO:0000313" key="3">
    <source>
        <dbReference type="Proteomes" id="UP001152087"/>
    </source>
</evidence>
<organism evidence="2 3">
    <name type="scientific">Fusarium falciforme</name>
    <dbReference type="NCBI Taxonomy" id="195108"/>
    <lineage>
        <taxon>Eukaryota</taxon>
        <taxon>Fungi</taxon>
        <taxon>Dikarya</taxon>
        <taxon>Ascomycota</taxon>
        <taxon>Pezizomycotina</taxon>
        <taxon>Sordariomycetes</taxon>
        <taxon>Hypocreomycetidae</taxon>
        <taxon>Hypocreales</taxon>
        <taxon>Nectriaceae</taxon>
        <taxon>Fusarium</taxon>
        <taxon>Fusarium solani species complex</taxon>
    </lineage>
</organism>